<gene>
    <name evidence="1" type="ORF">DU504_12260</name>
</gene>
<evidence type="ECO:0000313" key="2">
    <source>
        <dbReference type="Proteomes" id="UP000252189"/>
    </source>
</evidence>
<dbReference type="SUPFAM" id="SSF53335">
    <property type="entry name" value="S-adenosyl-L-methionine-dependent methyltransferases"/>
    <property type="match status" value="1"/>
</dbReference>
<evidence type="ECO:0000313" key="1">
    <source>
        <dbReference type="EMBL" id="RCU48005.1"/>
    </source>
</evidence>
<dbReference type="GO" id="GO:0032259">
    <property type="term" value="P:methylation"/>
    <property type="evidence" value="ECO:0007669"/>
    <property type="project" value="UniProtKB-KW"/>
</dbReference>
<dbReference type="OrthoDB" id="6243at2157"/>
<proteinExistence type="predicted"/>
<organism evidence="1 2">
    <name type="scientific">Haloplanus salinus</name>
    <dbReference type="NCBI Taxonomy" id="1126245"/>
    <lineage>
        <taxon>Archaea</taxon>
        <taxon>Methanobacteriati</taxon>
        <taxon>Methanobacteriota</taxon>
        <taxon>Stenosarchaea group</taxon>
        <taxon>Halobacteria</taxon>
        <taxon>Halobacteriales</taxon>
        <taxon>Haloferacaceae</taxon>
        <taxon>Haloplanus</taxon>
    </lineage>
</organism>
<dbReference type="CDD" id="cd02440">
    <property type="entry name" value="AdoMet_MTases"/>
    <property type="match status" value="1"/>
</dbReference>
<dbReference type="PANTHER" id="PTHR43861">
    <property type="entry name" value="TRANS-ACONITATE 2-METHYLTRANSFERASE-RELATED"/>
    <property type="match status" value="1"/>
</dbReference>
<dbReference type="Pfam" id="PF13489">
    <property type="entry name" value="Methyltransf_23"/>
    <property type="match status" value="1"/>
</dbReference>
<dbReference type="EMBL" id="QPHM01000001">
    <property type="protein sequence ID" value="RCU48005.1"/>
    <property type="molecule type" value="Genomic_DNA"/>
</dbReference>
<dbReference type="InterPro" id="IPR029063">
    <property type="entry name" value="SAM-dependent_MTases_sf"/>
</dbReference>
<keyword evidence="2" id="KW-1185">Reference proteome</keyword>
<dbReference type="Proteomes" id="UP000252189">
    <property type="component" value="Unassembled WGS sequence"/>
</dbReference>
<dbReference type="GO" id="GO:0008168">
    <property type="term" value="F:methyltransferase activity"/>
    <property type="evidence" value="ECO:0007669"/>
    <property type="project" value="UniProtKB-KW"/>
</dbReference>
<dbReference type="PANTHER" id="PTHR43861:SF6">
    <property type="entry name" value="METHYLTRANSFERASE TYPE 11"/>
    <property type="match status" value="1"/>
</dbReference>
<dbReference type="Gene3D" id="3.40.50.150">
    <property type="entry name" value="Vaccinia Virus protein VP39"/>
    <property type="match status" value="1"/>
</dbReference>
<accession>A0A368NEB6</accession>
<reference evidence="1 2" key="1">
    <citation type="submission" date="2018-07" db="EMBL/GenBank/DDBJ databases">
        <title>Genome sequences of Haloplanus salinus JCM 18368T.</title>
        <authorList>
            <person name="Kim Y.B."/>
            <person name="Roh S.W."/>
        </authorList>
    </citation>
    <scope>NUCLEOTIDE SEQUENCE [LARGE SCALE GENOMIC DNA]</scope>
    <source>
        <strain evidence="1 2">JCM 18368</strain>
    </source>
</reference>
<name>A0A368NEB6_9EURY</name>
<dbReference type="AlphaFoldDB" id="A0A368NEB6"/>
<keyword evidence="1" id="KW-0808">Transferase</keyword>
<dbReference type="RefSeq" id="WP_114449580.1">
    <property type="nucleotide sequence ID" value="NZ_QPHM01000001.1"/>
</dbReference>
<comment type="caution">
    <text evidence="1">The sequence shown here is derived from an EMBL/GenBank/DDBJ whole genome shotgun (WGS) entry which is preliminary data.</text>
</comment>
<protein>
    <submittedName>
        <fullName evidence="1">Class I SAM-dependent methyltransferase</fullName>
    </submittedName>
</protein>
<keyword evidence="1" id="KW-0489">Methyltransferase</keyword>
<sequence>MSPDVADDEQQIQEAQYDYPYHYIPRVEDGRFSQLQYWSWGMHYLGGMRVVIDQLEPWSFDSLIDVGCGDGRFLRELAAERPSVDSLGIDYSERSIAMARGMNPDVDYEVVDLLSDEVGREFDVATAVEVLEHIPPDDLRAFVSRIADLLADDGRFVLTVPHENKPVQDKHYQHFSAADLESLLTPRFEIVEFVPFDKQSKVFTALELALGGRGRHFVVNSPPVVDTLWTLYRRRYLYADSESNCRRIAAVCRR</sequence>